<keyword evidence="5" id="KW-1185">Reference proteome</keyword>
<comment type="caution">
    <text evidence="4">The sequence shown here is derived from an EMBL/GenBank/DDBJ whole genome shotgun (WGS) entry which is preliminary data.</text>
</comment>
<dbReference type="InterPro" id="IPR024455">
    <property type="entry name" value="Phage_capsid"/>
</dbReference>
<evidence type="ECO:0000259" key="3">
    <source>
        <dbReference type="Pfam" id="PF05065"/>
    </source>
</evidence>
<dbReference type="Pfam" id="PF05065">
    <property type="entry name" value="Phage_capsid"/>
    <property type="match status" value="1"/>
</dbReference>
<evidence type="ECO:0000256" key="1">
    <source>
        <dbReference type="ARBA" id="ARBA00004328"/>
    </source>
</evidence>
<dbReference type="NCBIfam" id="TIGR01554">
    <property type="entry name" value="major_cap_HK97"/>
    <property type="match status" value="1"/>
</dbReference>
<name>A0A4V6DWI9_9BACT</name>
<feature type="domain" description="Phage capsid-like C-terminal" evidence="3">
    <location>
        <begin position="117"/>
        <end position="384"/>
    </location>
</feature>
<dbReference type="Gene3D" id="3.30.2400.10">
    <property type="entry name" value="Major capsid protein gp5"/>
    <property type="match status" value="1"/>
</dbReference>
<organism evidence="4 5">
    <name type="scientific">Campylobacter aviculae</name>
    <dbReference type="NCBI Taxonomy" id="2510190"/>
    <lineage>
        <taxon>Bacteria</taxon>
        <taxon>Pseudomonadati</taxon>
        <taxon>Campylobacterota</taxon>
        <taxon>Epsilonproteobacteria</taxon>
        <taxon>Campylobacterales</taxon>
        <taxon>Campylobacteraceae</taxon>
        <taxon>Campylobacter</taxon>
    </lineage>
</organism>
<proteinExistence type="predicted"/>
<dbReference type="InterPro" id="IPR054612">
    <property type="entry name" value="Phage_capsid-like_C"/>
</dbReference>
<evidence type="ECO:0000313" key="4">
    <source>
        <dbReference type="EMBL" id="TKX32382.1"/>
    </source>
</evidence>
<comment type="subcellular location">
    <subcellularLocation>
        <location evidence="1">Virion</location>
    </subcellularLocation>
</comment>
<dbReference type="RefSeq" id="WP_137622054.1">
    <property type="nucleotide sequence ID" value="NZ_NXMA01000005.1"/>
</dbReference>
<feature type="coiled-coil region" evidence="2">
    <location>
        <begin position="1"/>
        <end position="64"/>
    </location>
</feature>
<evidence type="ECO:0000256" key="2">
    <source>
        <dbReference type="SAM" id="Coils"/>
    </source>
</evidence>
<keyword evidence="2" id="KW-0175">Coiled coil</keyword>
<dbReference type="Proteomes" id="UP000310353">
    <property type="component" value="Unassembled WGS sequence"/>
</dbReference>
<dbReference type="AlphaFoldDB" id="A0A4V6DWI9"/>
<protein>
    <submittedName>
        <fullName evidence="4">Phage major capsid protein</fullName>
    </submittedName>
</protein>
<gene>
    <name evidence="4" type="ORF">CQA76_03405</name>
</gene>
<accession>A0A4V6DWI9</accession>
<reference evidence="4 5" key="1">
    <citation type="submission" date="2018-05" db="EMBL/GenBank/DDBJ databases">
        <title>Novel Campyloabacter and Helicobacter Species and Strains.</title>
        <authorList>
            <person name="Mannion A.J."/>
            <person name="Shen Z."/>
            <person name="Fox J.G."/>
        </authorList>
    </citation>
    <scope>NUCLEOTIDE SEQUENCE [LARGE SCALE GENOMIC DNA]</scope>
    <source>
        <strain evidence="5">MIT17-670</strain>
    </source>
</reference>
<evidence type="ECO:0000313" key="5">
    <source>
        <dbReference type="Proteomes" id="UP000310353"/>
    </source>
</evidence>
<dbReference type="SUPFAM" id="SSF56563">
    <property type="entry name" value="Major capsid protein gp5"/>
    <property type="match status" value="1"/>
</dbReference>
<sequence>MQKLRQEIGNIHEQMVALSNLAKNEQRSFSAEENAKYESLVKDFEEKRSELSRLEAEAEREKYLNQVISPTLTENPQEQRQANEEEYMRSFVNYLRNGLIDQNLQRDVLNETTAEKGGVLVPTILQSKIREKLTDLSVIRKIATIQKSSSNQTIPVFDGMGDFSWIDEMATFNEVSANFTKLSIGAYKLGGIIKISEELLSDNISNLESFIVRKAAEKISKTEEDAFIRGDGDKKPTGLIKATNEFKLASNSGITSNDLIDAFFNLDSAYRKNACWLVSDDFMKGVYKLTDNDGRPLWLPALSSGGYDTILGKKVVYCSALDGFGANKIPAFFGDFSFYEIWDRSNMSFTRLNELYAQNDLIGIKVRLRLDAKLMDESAVCKISCPA</sequence>
<dbReference type="Gene3D" id="3.30.2320.10">
    <property type="entry name" value="hypothetical protein PF0899 domain"/>
    <property type="match status" value="1"/>
</dbReference>
<dbReference type="OrthoDB" id="9786516at2"/>
<dbReference type="EMBL" id="NXMA01000005">
    <property type="protein sequence ID" value="TKX32382.1"/>
    <property type="molecule type" value="Genomic_DNA"/>
</dbReference>